<keyword evidence="1" id="KW-0812">Transmembrane</keyword>
<keyword evidence="1" id="KW-0472">Membrane</keyword>
<evidence type="ECO:0000256" key="1">
    <source>
        <dbReference type="SAM" id="Phobius"/>
    </source>
</evidence>
<reference evidence="2" key="1">
    <citation type="submission" date="2015-07" db="EMBL/GenBank/DDBJ databases">
        <title>MeaNS - Measles Nucleotide Surveillance Program.</title>
        <authorList>
            <person name="Tran T."/>
            <person name="Druce J."/>
        </authorList>
    </citation>
    <scope>NUCLEOTIDE SEQUENCE</scope>
    <source>
        <strain evidence="2">UCB-OBI-ISO-001</strain>
        <tissue evidence="2">Gonad</tissue>
    </source>
</reference>
<organism evidence="2">
    <name type="scientific">Octopus bimaculoides</name>
    <name type="common">California two-spotted octopus</name>
    <dbReference type="NCBI Taxonomy" id="37653"/>
    <lineage>
        <taxon>Eukaryota</taxon>
        <taxon>Metazoa</taxon>
        <taxon>Spiralia</taxon>
        <taxon>Lophotrochozoa</taxon>
        <taxon>Mollusca</taxon>
        <taxon>Cephalopoda</taxon>
        <taxon>Coleoidea</taxon>
        <taxon>Octopodiformes</taxon>
        <taxon>Octopoda</taxon>
        <taxon>Incirrata</taxon>
        <taxon>Octopodidae</taxon>
        <taxon>Octopus</taxon>
    </lineage>
</organism>
<dbReference type="EMBL" id="KQ423889">
    <property type="protein sequence ID" value="KOF72013.1"/>
    <property type="molecule type" value="Genomic_DNA"/>
</dbReference>
<gene>
    <name evidence="2" type="ORF">OCBIM_22000190mg</name>
</gene>
<protein>
    <submittedName>
        <fullName evidence="2">Uncharacterized protein</fullName>
    </submittedName>
</protein>
<sequence length="50" mass="5989">MFRKNYFFQFCVILISGSALVKFIEVGIDLSKLFYVCVLRLERFQSMKIF</sequence>
<feature type="transmembrane region" description="Helical" evidence="1">
    <location>
        <begin position="6"/>
        <end position="24"/>
    </location>
</feature>
<dbReference type="AlphaFoldDB" id="A0A0L8G547"/>
<proteinExistence type="predicted"/>
<accession>A0A0L8G547</accession>
<keyword evidence="1" id="KW-1133">Transmembrane helix</keyword>
<evidence type="ECO:0000313" key="2">
    <source>
        <dbReference type="EMBL" id="KOF72013.1"/>
    </source>
</evidence>
<name>A0A0L8G547_OCTBM</name>